<evidence type="ECO:0000313" key="1">
    <source>
        <dbReference type="EMBL" id="ROP43267.1"/>
    </source>
</evidence>
<reference evidence="1 2" key="1">
    <citation type="journal article" date="2015" name="Stand. Genomic Sci.">
        <title>Genomic Encyclopedia of Bacterial and Archaeal Type Strains, Phase III: the genomes of soil and plant-associated and newly described type strains.</title>
        <authorList>
            <person name="Whitman W.B."/>
            <person name="Woyke T."/>
            <person name="Klenk H.P."/>
            <person name="Zhou Y."/>
            <person name="Lilburn T.G."/>
            <person name="Beck B.J."/>
            <person name="De Vos P."/>
            <person name="Vandamme P."/>
            <person name="Eisen J.A."/>
            <person name="Garrity G."/>
            <person name="Hugenholtz P."/>
            <person name="Kyrpides N.C."/>
        </authorList>
    </citation>
    <scope>NUCLEOTIDE SEQUENCE [LARGE SCALE GENOMIC DNA]</scope>
    <source>
        <strain evidence="1 2">CECT 7306</strain>
    </source>
</reference>
<accession>A0A3N1HL72</accession>
<keyword evidence="2" id="KW-1185">Reference proteome</keyword>
<dbReference type="InParanoid" id="A0A3N1HL72"/>
<sequence length="89" mass="9474">MARVVRLVPPPMADEPEPEVLPGAADWLATWMHVRAWAGSRDDAMRVMAGFRASVEGPFGGEHPTLPDAIEAYLTAADAGALVPCFGND</sequence>
<protein>
    <submittedName>
        <fullName evidence="1">Uncharacterized protein</fullName>
    </submittedName>
</protein>
<comment type="caution">
    <text evidence="1">The sequence shown here is derived from an EMBL/GenBank/DDBJ whole genome shotgun (WGS) entry which is preliminary data.</text>
</comment>
<name>A0A3N1HL72_9ACTN</name>
<proteinExistence type="predicted"/>
<dbReference type="AlphaFoldDB" id="A0A3N1HL72"/>
<dbReference type="EMBL" id="RJKN01000004">
    <property type="protein sequence ID" value="ROP43267.1"/>
    <property type="molecule type" value="Genomic_DNA"/>
</dbReference>
<organism evidence="1 2">
    <name type="scientific">Pseudokineococcus lusitanus</name>
    <dbReference type="NCBI Taxonomy" id="763993"/>
    <lineage>
        <taxon>Bacteria</taxon>
        <taxon>Bacillati</taxon>
        <taxon>Actinomycetota</taxon>
        <taxon>Actinomycetes</taxon>
        <taxon>Kineosporiales</taxon>
        <taxon>Kineosporiaceae</taxon>
        <taxon>Pseudokineococcus</taxon>
    </lineage>
</organism>
<evidence type="ECO:0000313" key="2">
    <source>
        <dbReference type="Proteomes" id="UP000276232"/>
    </source>
</evidence>
<gene>
    <name evidence="1" type="ORF">EDC03_1868</name>
</gene>
<dbReference type="Proteomes" id="UP000276232">
    <property type="component" value="Unassembled WGS sequence"/>
</dbReference>